<proteinExistence type="predicted"/>
<gene>
    <name evidence="2" type="ORF">TSAR_007516</name>
</gene>
<sequence>LSQTSTCSVDSRERTLKFPARSRAHSPLVLVGPALLDWLATCGGSISARADKARSRGNDAHSRADDDS</sequence>
<accession>A0A232EIV2</accession>
<dbReference type="Proteomes" id="UP000215335">
    <property type="component" value="Unassembled WGS sequence"/>
</dbReference>
<keyword evidence="3" id="KW-1185">Reference proteome</keyword>
<organism evidence="2 3">
    <name type="scientific">Trichomalopsis sarcophagae</name>
    <dbReference type="NCBI Taxonomy" id="543379"/>
    <lineage>
        <taxon>Eukaryota</taxon>
        <taxon>Metazoa</taxon>
        <taxon>Ecdysozoa</taxon>
        <taxon>Arthropoda</taxon>
        <taxon>Hexapoda</taxon>
        <taxon>Insecta</taxon>
        <taxon>Pterygota</taxon>
        <taxon>Neoptera</taxon>
        <taxon>Endopterygota</taxon>
        <taxon>Hymenoptera</taxon>
        <taxon>Apocrita</taxon>
        <taxon>Proctotrupomorpha</taxon>
        <taxon>Chalcidoidea</taxon>
        <taxon>Pteromalidae</taxon>
        <taxon>Pteromalinae</taxon>
        <taxon>Trichomalopsis</taxon>
    </lineage>
</organism>
<name>A0A232EIV2_9HYME</name>
<evidence type="ECO:0000313" key="2">
    <source>
        <dbReference type="EMBL" id="OXU18283.1"/>
    </source>
</evidence>
<feature type="region of interest" description="Disordered" evidence="1">
    <location>
        <begin position="49"/>
        <end position="68"/>
    </location>
</feature>
<evidence type="ECO:0000256" key="1">
    <source>
        <dbReference type="SAM" id="MobiDB-lite"/>
    </source>
</evidence>
<reference evidence="2 3" key="1">
    <citation type="journal article" date="2017" name="Curr. Biol.">
        <title>The Evolution of Venom by Co-option of Single-Copy Genes.</title>
        <authorList>
            <person name="Martinson E.O."/>
            <person name="Mrinalini"/>
            <person name="Kelkar Y.D."/>
            <person name="Chang C.H."/>
            <person name="Werren J.H."/>
        </authorList>
    </citation>
    <scope>NUCLEOTIDE SEQUENCE [LARGE SCALE GENOMIC DNA]</scope>
    <source>
        <strain evidence="2 3">Alberta</strain>
        <tissue evidence="2">Whole body</tissue>
    </source>
</reference>
<dbReference type="EMBL" id="NNAY01004155">
    <property type="protein sequence ID" value="OXU18283.1"/>
    <property type="molecule type" value="Genomic_DNA"/>
</dbReference>
<evidence type="ECO:0000313" key="3">
    <source>
        <dbReference type="Proteomes" id="UP000215335"/>
    </source>
</evidence>
<feature type="non-terminal residue" evidence="2">
    <location>
        <position position="1"/>
    </location>
</feature>
<dbReference type="AlphaFoldDB" id="A0A232EIV2"/>
<comment type="caution">
    <text evidence="2">The sequence shown here is derived from an EMBL/GenBank/DDBJ whole genome shotgun (WGS) entry which is preliminary data.</text>
</comment>
<protein>
    <submittedName>
        <fullName evidence="2">Uncharacterized protein</fullName>
    </submittedName>
</protein>